<feature type="coiled-coil region" evidence="3">
    <location>
        <begin position="16"/>
        <end position="50"/>
    </location>
</feature>
<keyword evidence="2" id="KW-0862">Zinc</keyword>
<sequence length="235" mass="26079">MGNFLRRRKKVVTEELESLSHQMKVFREDIEKTSDALDNLVARKKSLLETVKETETFKVAKEILDKYDQESPKSVSQPSSPAPEKRAPVSPFGAGPPLTPNIESKVPVPSSAPTGPVVKKLFTRSTDNIAGKEGEFLKPPMLPPHLNPVRPFQREGLTVVDRMVDYFFGDGPGQRMALICSSCHGHNGMALPAEFDYLAFVCYLCGHFNSARKFRPVRPPSTSGDNHSKLDIDVD</sequence>
<dbReference type="Proteomes" id="UP000271162">
    <property type="component" value="Unassembled WGS sequence"/>
</dbReference>
<dbReference type="GO" id="GO:1903373">
    <property type="term" value="P:positive regulation of endoplasmic reticulum tubular network organization"/>
    <property type="evidence" value="ECO:0007669"/>
    <property type="project" value="UniProtKB-UniRule"/>
</dbReference>
<dbReference type="InterPro" id="IPR019273">
    <property type="entry name" value="Lunapark_Znf"/>
</dbReference>
<comment type="similarity">
    <text evidence="1 2">Belongs to the lunapark family.</text>
</comment>
<keyword evidence="3" id="KW-0175">Coiled coil</keyword>
<evidence type="ECO:0000313" key="6">
    <source>
        <dbReference type="EMBL" id="VDL78496.1"/>
    </source>
</evidence>
<evidence type="ECO:0000256" key="2">
    <source>
        <dbReference type="RuleBase" id="RU367073"/>
    </source>
</evidence>
<proteinExistence type="inferred from homology"/>
<reference evidence="8" key="1">
    <citation type="submission" date="2017-02" db="UniProtKB">
        <authorList>
            <consortium name="WormBaseParasite"/>
        </authorList>
    </citation>
    <scope>IDENTIFICATION</scope>
</reference>
<comment type="function">
    <text evidence="2">Plays a role in determining ER morphology.</text>
</comment>
<evidence type="ECO:0000313" key="7">
    <source>
        <dbReference type="Proteomes" id="UP000271162"/>
    </source>
</evidence>
<dbReference type="EMBL" id="UYSL01021529">
    <property type="protein sequence ID" value="VDL78496.1"/>
    <property type="molecule type" value="Genomic_DNA"/>
</dbReference>
<evidence type="ECO:0000259" key="5">
    <source>
        <dbReference type="Pfam" id="PF10058"/>
    </source>
</evidence>
<dbReference type="PANTHER" id="PTHR22166">
    <property type="entry name" value="ENDOPLASMIC RETICULUM JUNCTION FORMATION PROTEIN LUNAPARK"/>
    <property type="match status" value="1"/>
</dbReference>
<keyword evidence="7" id="KW-1185">Reference proteome</keyword>
<comment type="domain">
    <text evidence="2">The C4-type zinc finger motif is necessary both for its ER three-way tubular junction localization and formation.</text>
</comment>
<dbReference type="OMA" id="ICINCHG"/>
<dbReference type="GO" id="GO:0008270">
    <property type="term" value="F:zinc ion binding"/>
    <property type="evidence" value="ECO:0007669"/>
    <property type="project" value="UniProtKB-KW"/>
</dbReference>
<feature type="region of interest" description="Disordered" evidence="4">
    <location>
        <begin position="68"/>
        <end position="117"/>
    </location>
</feature>
<dbReference type="STRING" id="27835.A0A0N4YE14"/>
<keyword evidence="2" id="KW-0256">Endoplasmic reticulum</keyword>
<evidence type="ECO:0000256" key="3">
    <source>
        <dbReference type="SAM" id="Coils"/>
    </source>
</evidence>
<comment type="subcellular location">
    <subcellularLocation>
        <location evidence="2">Endoplasmic reticulum membrane</location>
        <topology evidence="2">Multi-pass membrane protein</topology>
    </subcellularLocation>
</comment>
<evidence type="ECO:0000256" key="1">
    <source>
        <dbReference type="ARBA" id="ARBA00009940"/>
    </source>
</evidence>
<evidence type="ECO:0000313" key="8">
    <source>
        <dbReference type="WBParaSite" id="NBR_0001490101-mRNA-1"/>
    </source>
</evidence>
<keyword evidence="2" id="KW-0479">Metal-binding</keyword>
<feature type="compositionally biased region" description="Basic and acidic residues" evidence="4">
    <location>
        <begin position="226"/>
        <end position="235"/>
    </location>
</feature>
<dbReference type="PANTHER" id="PTHR22166:SF12">
    <property type="entry name" value="ENDOPLASMIC RETICULUM JUNCTION FORMATION PROTEIN LUNAPARK"/>
    <property type="match status" value="1"/>
</dbReference>
<feature type="region of interest" description="Disordered" evidence="4">
    <location>
        <begin position="215"/>
        <end position="235"/>
    </location>
</feature>
<name>A0A0N4YE14_NIPBR</name>
<evidence type="ECO:0000256" key="4">
    <source>
        <dbReference type="SAM" id="MobiDB-lite"/>
    </source>
</evidence>
<dbReference type="GO" id="GO:0098826">
    <property type="term" value="C:endoplasmic reticulum tubular network membrane"/>
    <property type="evidence" value="ECO:0007669"/>
    <property type="project" value="UniProtKB-UniRule"/>
</dbReference>
<keyword evidence="2" id="KW-0863">Zinc-finger</keyword>
<dbReference type="AlphaFoldDB" id="A0A0N4YE14"/>
<dbReference type="GO" id="GO:0071788">
    <property type="term" value="P:endoplasmic reticulum tubular network maintenance"/>
    <property type="evidence" value="ECO:0007669"/>
    <property type="project" value="UniProtKB-UniRule"/>
</dbReference>
<dbReference type="Pfam" id="PF10058">
    <property type="entry name" value="Zn_ribbon_10"/>
    <property type="match status" value="1"/>
</dbReference>
<protein>
    <recommendedName>
        <fullName evidence="2">Endoplasmic reticulum junction formation protein lunapark</fullName>
    </recommendedName>
</protein>
<feature type="domain" description="Lunapark zinc ribbon" evidence="5">
    <location>
        <begin position="159"/>
        <end position="209"/>
    </location>
</feature>
<accession>A0A0N4YE14</accession>
<gene>
    <name evidence="6" type="ORF">NBR_LOCUS14902</name>
</gene>
<reference evidence="6 7" key="2">
    <citation type="submission" date="2018-11" db="EMBL/GenBank/DDBJ databases">
        <authorList>
            <consortium name="Pathogen Informatics"/>
        </authorList>
    </citation>
    <scope>NUCLEOTIDE SEQUENCE [LARGE SCALE GENOMIC DNA]</scope>
</reference>
<dbReference type="WBParaSite" id="NBR_0001490101-mRNA-1">
    <property type="protein sequence ID" value="NBR_0001490101-mRNA-1"/>
    <property type="gene ID" value="NBR_0001490101"/>
</dbReference>
<organism evidence="8">
    <name type="scientific">Nippostrongylus brasiliensis</name>
    <name type="common">Rat hookworm</name>
    <dbReference type="NCBI Taxonomy" id="27835"/>
    <lineage>
        <taxon>Eukaryota</taxon>
        <taxon>Metazoa</taxon>
        <taxon>Ecdysozoa</taxon>
        <taxon>Nematoda</taxon>
        <taxon>Chromadorea</taxon>
        <taxon>Rhabditida</taxon>
        <taxon>Rhabditina</taxon>
        <taxon>Rhabditomorpha</taxon>
        <taxon>Strongyloidea</taxon>
        <taxon>Heligmosomidae</taxon>
        <taxon>Nippostrongylus</taxon>
    </lineage>
</organism>
<dbReference type="InterPro" id="IPR040115">
    <property type="entry name" value="Lnp"/>
</dbReference>